<name>S9QRQ3_9RHOB</name>
<evidence type="ECO:0000256" key="1">
    <source>
        <dbReference type="SAM" id="MobiDB-lite"/>
    </source>
</evidence>
<accession>S9QRQ3</accession>
<proteinExistence type="predicted"/>
<sequence>MSKQEVVARAINAVMTAHGKKPLLEMGHHRIVRRRNGKSKARSNDQTPHCRRGRRGVGGWYDYGKVQQLAEFSQEIDLSIQAIVEMGLKDITGMQSLYEKQSEIAD</sequence>
<evidence type="ECO:0000313" key="3">
    <source>
        <dbReference type="Proteomes" id="UP000015347"/>
    </source>
</evidence>
<dbReference type="AlphaFoldDB" id="S9QRQ3"/>
<protein>
    <submittedName>
        <fullName evidence="2">Uncharacterized protein</fullName>
    </submittedName>
</protein>
<keyword evidence="3" id="KW-1185">Reference proteome</keyword>
<gene>
    <name evidence="2" type="ORF">Salmuc_01841</name>
</gene>
<feature type="compositionally biased region" description="Basic residues" evidence="1">
    <location>
        <begin position="32"/>
        <end position="41"/>
    </location>
</feature>
<comment type="caution">
    <text evidence="2">The sequence shown here is derived from an EMBL/GenBank/DDBJ whole genome shotgun (WGS) entry which is preliminary data.</text>
</comment>
<dbReference type="Proteomes" id="UP000015347">
    <property type="component" value="Unassembled WGS sequence"/>
</dbReference>
<organism evidence="2 3">
    <name type="scientific">Salipiger mucosus DSM 16094</name>
    <dbReference type="NCBI Taxonomy" id="1123237"/>
    <lineage>
        <taxon>Bacteria</taxon>
        <taxon>Pseudomonadati</taxon>
        <taxon>Pseudomonadota</taxon>
        <taxon>Alphaproteobacteria</taxon>
        <taxon>Rhodobacterales</taxon>
        <taxon>Roseobacteraceae</taxon>
        <taxon>Salipiger</taxon>
    </lineage>
</organism>
<evidence type="ECO:0000313" key="2">
    <source>
        <dbReference type="EMBL" id="EPX84066.1"/>
    </source>
</evidence>
<feature type="region of interest" description="Disordered" evidence="1">
    <location>
        <begin position="32"/>
        <end position="54"/>
    </location>
</feature>
<dbReference type="HOGENOM" id="CLU_2221363_0_0_5"/>
<dbReference type="EMBL" id="APVH01000013">
    <property type="protein sequence ID" value="EPX84066.1"/>
    <property type="molecule type" value="Genomic_DNA"/>
</dbReference>
<reference evidence="3" key="1">
    <citation type="journal article" date="2014" name="Stand. Genomic Sci.">
        <title>Genome sequence of the exopolysaccharide-producing Salipiger mucosus type strain (DSM 16094(T)), a moderately halophilic member of the Roseobacter clade.</title>
        <authorList>
            <person name="Riedel T."/>
            <person name="Spring S."/>
            <person name="Fiebig A."/>
            <person name="Petersen J."/>
            <person name="Kyrpides N.C."/>
            <person name="Goker M."/>
            <person name="Klenk H.P."/>
        </authorList>
    </citation>
    <scope>NUCLEOTIDE SEQUENCE [LARGE SCALE GENOMIC DNA]</scope>
    <source>
        <strain evidence="3">DSM 16094</strain>
    </source>
</reference>